<feature type="compositionally biased region" description="Acidic residues" evidence="2">
    <location>
        <begin position="102"/>
        <end position="125"/>
    </location>
</feature>
<dbReference type="GO" id="GO:0003677">
    <property type="term" value="F:DNA binding"/>
    <property type="evidence" value="ECO:0007669"/>
    <property type="project" value="InterPro"/>
</dbReference>
<feature type="domain" description="BESS" evidence="3">
    <location>
        <begin position="220"/>
        <end position="259"/>
    </location>
</feature>
<reference evidence="5" key="1">
    <citation type="submission" date="2013-09" db="EMBL/GenBank/DDBJ databases">
        <title>The Genome Sequence of Anopheles maculatus species B.</title>
        <authorList>
            <consortium name="The Broad Institute Genomics Platform"/>
            <person name="Neafsey D.E."/>
            <person name="Besansky N."/>
            <person name="Howell P."/>
            <person name="Walton C."/>
            <person name="Young S.K."/>
            <person name="Zeng Q."/>
            <person name="Gargeya S."/>
            <person name="Fitzgerald M."/>
            <person name="Haas B."/>
            <person name="Abouelleil A."/>
            <person name="Allen A.W."/>
            <person name="Alvarado L."/>
            <person name="Arachchi H.M."/>
            <person name="Berlin A.M."/>
            <person name="Chapman S.B."/>
            <person name="Gainer-Dewar J."/>
            <person name="Goldberg J."/>
            <person name="Griggs A."/>
            <person name="Gujja S."/>
            <person name="Hansen M."/>
            <person name="Howarth C."/>
            <person name="Imamovic A."/>
            <person name="Ireland A."/>
            <person name="Larimer J."/>
            <person name="McCowan C."/>
            <person name="Murphy C."/>
            <person name="Pearson M."/>
            <person name="Poon T.W."/>
            <person name="Priest M."/>
            <person name="Roberts A."/>
            <person name="Saif S."/>
            <person name="Shea T."/>
            <person name="Sisk P."/>
            <person name="Sykes S."/>
            <person name="Wortman J."/>
            <person name="Nusbaum C."/>
            <person name="Birren B."/>
        </authorList>
    </citation>
    <scope>NUCLEOTIDE SEQUENCE [LARGE SCALE GENOMIC DNA]</scope>
    <source>
        <strain evidence="5">maculatus3</strain>
    </source>
</reference>
<name>A0A182SP23_9DIPT</name>
<feature type="compositionally biased region" description="Polar residues" evidence="2">
    <location>
        <begin position="88"/>
        <end position="98"/>
    </location>
</feature>
<sequence>MDKTRFDMKLIMGVKELGLWDKNNFNANSQKMHAAWNKIAKRNKVSGKSRWQCIKKTFFKNVARKETSGIKSVWPYYNHMLFMLDSPHNTDSSIQRNTSAEERDEESSDDEMEESQELPEPEPELAQEPHEMPQAVRQQMPLPITRAISVDSITKEEPEIVRMDKARCTQETTATAAVERFAHMTNITHPPPALYARPADANDGAGQEEHEERPLSWRTIDTDEQFLLSCLTAMKRLPRRRNALVRLQIQQLMFEAEFANDDEAA</sequence>
<dbReference type="GO" id="GO:0005667">
    <property type="term" value="C:transcription regulator complex"/>
    <property type="evidence" value="ECO:0007669"/>
    <property type="project" value="TreeGrafter"/>
</dbReference>
<evidence type="ECO:0000256" key="1">
    <source>
        <dbReference type="PROSITE-ProRule" id="PRU00371"/>
    </source>
</evidence>
<dbReference type="GO" id="GO:0005634">
    <property type="term" value="C:nucleus"/>
    <property type="evidence" value="ECO:0007669"/>
    <property type="project" value="UniProtKB-SubCell"/>
</dbReference>
<dbReference type="GO" id="GO:0006357">
    <property type="term" value="P:regulation of transcription by RNA polymerase II"/>
    <property type="evidence" value="ECO:0007669"/>
    <property type="project" value="TreeGrafter"/>
</dbReference>
<feature type="region of interest" description="Disordered" evidence="2">
    <location>
        <begin position="88"/>
        <end position="141"/>
    </location>
</feature>
<accession>A0A182SP23</accession>
<dbReference type="Pfam" id="PF02944">
    <property type="entry name" value="BESS"/>
    <property type="match status" value="1"/>
</dbReference>
<dbReference type="PANTHER" id="PTHR12243:SF67">
    <property type="entry name" value="COREPRESSOR OF PANGOLIN, ISOFORM A-RELATED"/>
    <property type="match status" value="1"/>
</dbReference>
<dbReference type="SMART" id="SM00595">
    <property type="entry name" value="MADF"/>
    <property type="match status" value="1"/>
</dbReference>
<keyword evidence="1" id="KW-0539">Nucleus</keyword>
<dbReference type="InterPro" id="IPR006578">
    <property type="entry name" value="MADF-dom"/>
</dbReference>
<evidence type="ECO:0000256" key="2">
    <source>
        <dbReference type="SAM" id="MobiDB-lite"/>
    </source>
</evidence>
<dbReference type="AlphaFoldDB" id="A0A182SP23"/>
<dbReference type="Pfam" id="PF10545">
    <property type="entry name" value="MADF_DNA_bdg"/>
    <property type="match status" value="1"/>
</dbReference>
<proteinExistence type="predicted"/>
<evidence type="ECO:0000313" key="5">
    <source>
        <dbReference type="Proteomes" id="UP000075901"/>
    </source>
</evidence>
<comment type="subcellular location">
    <subcellularLocation>
        <location evidence="1">Nucleus</location>
    </subcellularLocation>
</comment>
<dbReference type="InterPro" id="IPR039353">
    <property type="entry name" value="TF_Adf1"/>
</dbReference>
<evidence type="ECO:0000259" key="3">
    <source>
        <dbReference type="PROSITE" id="PS51031"/>
    </source>
</evidence>
<evidence type="ECO:0000313" key="4">
    <source>
        <dbReference type="EnsemblMetazoa" id="AMAM010591-PA"/>
    </source>
</evidence>
<reference evidence="4" key="2">
    <citation type="submission" date="2020-05" db="UniProtKB">
        <authorList>
            <consortium name="EnsemblMetazoa"/>
        </authorList>
    </citation>
    <scope>IDENTIFICATION</scope>
    <source>
        <strain evidence="4">maculatus3</strain>
    </source>
</reference>
<dbReference type="PROSITE" id="PS51031">
    <property type="entry name" value="BESS"/>
    <property type="match status" value="1"/>
</dbReference>
<dbReference type="EnsemblMetazoa" id="AMAM010591-RA">
    <property type="protein sequence ID" value="AMAM010591-PA"/>
    <property type="gene ID" value="AMAM010591"/>
</dbReference>
<organism evidence="4 5">
    <name type="scientific">Anopheles maculatus</name>
    <dbReference type="NCBI Taxonomy" id="74869"/>
    <lineage>
        <taxon>Eukaryota</taxon>
        <taxon>Metazoa</taxon>
        <taxon>Ecdysozoa</taxon>
        <taxon>Arthropoda</taxon>
        <taxon>Hexapoda</taxon>
        <taxon>Insecta</taxon>
        <taxon>Pterygota</taxon>
        <taxon>Neoptera</taxon>
        <taxon>Endopterygota</taxon>
        <taxon>Diptera</taxon>
        <taxon>Nematocera</taxon>
        <taxon>Culicoidea</taxon>
        <taxon>Culicidae</taxon>
        <taxon>Anophelinae</taxon>
        <taxon>Anopheles</taxon>
        <taxon>Anopheles maculatus group</taxon>
    </lineage>
</organism>
<dbReference type="InterPro" id="IPR004210">
    <property type="entry name" value="BESS_motif"/>
</dbReference>
<dbReference type="VEuPathDB" id="VectorBase:AMAM010591"/>
<protein>
    <recommendedName>
        <fullName evidence="3">BESS domain-containing protein</fullName>
    </recommendedName>
</protein>
<keyword evidence="5" id="KW-1185">Reference proteome</keyword>
<dbReference type="Proteomes" id="UP000075901">
    <property type="component" value="Unassembled WGS sequence"/>
</dbReference>
<dbReference type="PANTHER" id="PTHR12243">
    <property type="entry name" value="MADF DOMAIN TRANSCRIPTION FACTOR"/>
    <property type="match status" value="1"/>
</dbReference>